<proteinExistence type="predicted"/>
<dbReference type="STRING" id="1544413.Clow_01091"/>
<dbReference type="PRINTS" id="PR00035">
    <property type="entry name" value="HTHGNTR"/>
</dbReference>
<dbReference type="PATRIC" id="fig|1544413.3.peg.1096"/>
<keyword evidence="6" id="KW-1185">Reference proteome</keyword>
<evidence type="ECO:0000256" key="1">
    <source>
        <dbReference type="ARBA" id="ARBA00023015"/>
    </source>
</evidence>
<dbReference type="PANTHER" id="PTHR44846">
    <property type="entry name" value="MANNOSYL-D-GLYCERATE TRANSPORT/METABOLISM SYSTEM REPRESSOR MNGR-RELATED"/>
    <property type="match status" value="1"/>
</dbReference>
<evidence type="ECO:0000313" key="5">
    <source>
        <dbReference type="EMBL" id="KQB86880.1"/>
    </source>
</evidence>
<dbReference type="PANTHER" id="PTHR44846:SF1">
    <property type="entry name" value="MANNOSYL-D-GLYCERATE TRANSPORT_METABOLISM SYSTEM REPRESSOR MNGR-RELATED"/>
    <property type="match status" value="1"/>
</dbReference>
<dbReference type="InterPro" id="IPR036390">
    <property type="entry name" value="WH_DNA-bd_sf"/>
</dbReference>
<keyword evidence="3" id="KW-0804">Transcription</keyword>
<protein>
    <submittedName>
        <fullName evidence="5">HTH-type transcriptional repressor YvoA</fullName>
    </submittedName>
</protein>
<dbReference type="SUPFAM" id="SSF64288">
    <property type="entry name" value="Chorismate lyase-like"/>
    <property type="match status" value="1"/>
</dbReference>
<feature type="domain" description="HTH gntR-type" evidence="4">
    <location>
        <begin position="7"/>
        <end position="75"/>
    </location>
</feature>
<dbReference type="GO" id="GO:0045892">
    <property type="term" value="P:negative regulation of DNA-templated transcription"/>
    <property type="evidence" value="ECO:0007669"/>
    <property type="project" value="TreeGrafter"/>
</dbReference>
<dbReference type="InterPro" id="IPR028978">
    <property type="entry name" value="Chorismate_lyase_/UTRA_dom_sf"/>
</dbReference>
<organism evidence="5 6">
    <name type="scientific">Corynebacterium lowii</name>
    <dbReference type="NCBI Taxonomy" id="1544413"/>
    <lineage>
        <taxon>Bacteria</taxon>
        <taxon>Bacillati</taxon>
        <taxon>Actinomycetota</taxon>
        <taxon>Actinomycetes</taxon>
        <taxon>Mycobacteriales</taxon>
        <taxon>Corynebacteriaceae</taxon>
        <taxon>Corynebacterium</taxon>
    </lineage>
</organism>
<dbReference type="SMART" id="SM00345">
    <property type="entry name" value="HTH_GNTR"/>
    <property type="match status" value="1"/>
</dbReference>
<dbReference type="GO" id="GO:0003677">
    <property type="term" value="F:DNA binding"/>
    <property type="evidence" value="ECO:0007669"/>
    <property type="project" value="UniProtKB-KW"/>
</dbReference>
<gene>
    <name evidence="5" type="primary">yvoA</name>
    <name evidence="5" type="ORF">Clow_01091</name>
</gene>
<dbReference type="SUPFAM" id="SSF46785">
    <property type="entry name" value="Winged helix' DNA-binding domain"/>
    <property type="match status" value="1"/>
</dbReference>
<evidence type="ECO:0000313" key="6">
    <source>
        <dbReference type="Proteomes" id="UP000050488"/>
    </source>
</evidence>
<dbReference type="PROSITE" id="PS50949">
    <property type="entry name" value="HTH_GNTR"/>
    <property type="match status" value="1"/>
</dbReference>
<evidence type="ECO:0000259" key="4">
    <source>
        <dbReference type="PROSITE" id="PS50949"/>
    </source>
</evidence>
<dbReference type="Pfam" id="PF07702">
    <property type="entry name" value="UTRA"/>
    <property type="match status" value="1"/>
</dbReference>
<reference evidence="5 6" key="1">
    <citation type="submission" date="2015-10" db="EMBL/GenBank/DDBJ databases">
        <title>Corynebacteirum lowii and Corynebacterium oculi species nova, derived from human clinical disease and and emended description of Corynebacterium mastiditis.</title>
        <authorList>
            <person name="Bernard K."/>
            <person name="Pacheco A.L."/>
            <person name="Mcdougall C."/>
            <person name="Burtx T."/>
            <person name="Weibe D."/>
            <person name="Tyler S."/>
            <person name="Olson A.B."/>
            <person name="Cnockaert M."/>
            <person name="Eguchi H."/>
            <person name="Kuwahara T."/>
            <person name="Nakayama-Imaohji H."/>
            <person name="Boudewijins M."/>
            <person name="Van Hoecke F."/>
            <person name="Bernier A.-M."/>
            <person name="Vandamme P."/>
        </authorList>
    </citation>
    <scope>NUCLEOTIDE SEQUENCE [LARGE SCALE GENOMIC DNA]</scope>
    <source>
        <strain evidence="5 6">NML 130206</strain>
    </source>
</reference>
<dbReference type="Gene3D" id="1.10.10.10">
    <property type="entry name" value="Winged helix-like DNA-binding domain superfamily/Winged helix DNA-binding domain"/>
    <property type="match status" value="1"/>
</dbReference>
<accession>A0A0Q0ZAG9</accession>
<evidence type="ECO:0000256" key="2">
    <source>
        <dbReference type="ARBA" id="ARBA00023125"/>
    </source>
</evidence>
<keyword evidence="2" id="KW-0238">DNA-binding</keyword>
<dbReference type="EMBL" id="LKEV01000002">
    <property type="protein sequence ID" value="KQB86880.1"/>
    <property type="molecule type" value="Genomic_DNA"/>
</dbReference>
<dbReference type="GO" id="GO:0003700">
    <property type="term" value="F:DNA-binding transcription factor activity"/>
    <property type="evidence" value="ECO:0007669"/>
    <property type="project" value="InterPro"/>
</dbReference>
<dbReference type="CDD" id="cd07377">
    <property type="entry name" value="WHTH_GntR"/>
    <property type="match status" value="1"/>
</dbReference>
<dbReference type="InterPro" id="IPR000524">
    <property type="entry name" value="Tscrpt_reg_HTH_GntR"/>
</dbReference>
<comment type="caution">
    <text evidence="5">The sequence shown here is derived from an EMBL/GenBank/DDBJ whole genome shotgun (WGS) entry which is preliminary data.</text>
</comment>
<dbReference type="InterPro" id="IPR036388">
    <property type="entry name" value="WH-like_DNA-bd_sf"/>
</dbReference>
<dbReference type="Gene3D" id="3.40.1410.10">
    <property type="entry name" value="Chorismate lyase-like"/>
    <property type="match status" value="1"/>
</dbReference>
<name>A0A0Q0ZAG9_9CORY</name>
<dbReference type="Proteomes" id="UP000050488">
    <property type="component" value="Unassembled WGS sequence"/>
</dbReference>
<dbReference type="SMART" id="SM00866">
    <property type="entry name" value="UTRA"/>
    <property type="match status" value="1"/>
</dbReference>
<dbReference type="AlphaFoldDB" id="A0A0Q0ZAG9"/>
<dbReference type="OrthoDB" id="3210131at2"/>
<keyword evidence="1" id="KW-0805">Transcription regulation</keyword>
<dbReference type="InterPro" id="IPR050679">
    <property type="entry name" value="Bact_HTH_transcr_reg"/>
</dbReference>
<evidence type="ECO:0000256" key="3">
    <source>
        <dbReference type="ARBA" id="ARBA00023163"/>
    </source>
</evidence>
<sequence>MHDESGINLHVQVERYLRGLISSGELHPGDPIPSEAELCRLFHASRSPVRQAIASLRTAGLLSGGQGRRSIVQSQASTQSFSTLLSFTEWCHSMGVTPGQRTLELARRPGHPDITEQLGLEPGSPVVEVLRLRSMNGTPAMLERAAFPLEVGQHLLAFDTDSGSIFEHLSKQGVELYRAENTIGAIPAPEEDAELLGVAPHSPLLRVQRRTSDSRGRVLEVADDRYLPELTEFTIVNTRAGAAGLTQQPR</sequence>
<dbReference type="Pfam" id="PF00392">
    <property type="entry name" value="GntR"/>
    <property type="match status" value="1"/>
</dbReference>
<dbReference type="InterPro" id="IPR011663">
    <property type="entry name" value="UTRA"/>
</dbReference>